<dbReference type="EMBL" id="ML732330">
    <property type="protein sequence ID" value="KAB8069704.1"/>
    <property type="molecule type" value="Genomic_DNA"/>
</dbReference>
<reference evidence="1 2" key="1">
    <citation type="submission" date="2019-04" db="EMBL/GenBank/DDBJ databases">
        <title>Friends and foes A comparative genomics study of 23 Aspergillus species from section Flavi.</title>
        <authorList>
            <consortium name="DOE Joint Genome Institute"/>
            <person name="Kjaerbolling I."/>
            <person name="Vesth T."/>
            <person name="Frisvad J.C."/>
            <person name="Nybo J.L."/>
            <person name="Theobald S."/>
            <person name="Kildgaard S."/>
            <person name="Isbrandt T."/>
            <person name="Kuo A."/>
            <person name="Sato A."/>
            <person name="Lyhne E.K."/>
            <person name="Kogle M.E."/>
            <person name="Wiebenga A."/>
            <person name="Kun R.S."/>
            <person name="Lubbers R.J."/>
            <person name="Makela M.R."/>
            <person name="Barry K."/>
            <person name="Chovatia M."/>
            <person name="Clum A."/>
            <person name="Daum C."/>
            <person name="Haridas S."/>
            <person name="He G."/>
            <person name="LaButti K."/>
            <person name="Lipzen A."/>
            <person name="Mondo S."/>
            <person name="Riley R."/>
            <person name="Salamov A."/>
            <person name="Simmons B.A."/>
            <person name="Magnuson J.K."/>
            <person name="Henrissat B."/>
            <person name="Mortensen U.H."/>
            <person name="Larsen T.O."/>
            <person name="Devries R.P."/>
            <person name="Grigoriev I.V."/>
            <person name="Machida M."/>
            <person name="Baker S.E."/>
            <person name="Andersen M.R."/>
        </authorList>
    </citation>
    <scope>NUCLEOTIDE SEQUENCE [LARGE SCALE GENOMIC DNA]</scope>
    <source>
        <strain evidence="1 2">CBS 151.66</strain>
    </source>
</reference>
<gene>
    <name evidence="1" type="ORF">BDV29DRAFT_194682</name>
</gene>
<name>A0A5N5WRB2_9EURO</name>
<organism evidence="1 2">
    <name type="scientific">Aspergillus leporis</name>
    <dbReference type="NCBI Taxonomy" id="41062"/>
    <lineage>
        <taxon>Eukaryota</taxon>
        <taxon>Fungi</taxon>
        <taxon>Dikarya</taxon>
        <taxon>Ascomycota</taxon>
        <taxon>Pezizomycotina</taxon>
        <taxon>Eurotiomycetes</taxon>
        <taxon>Eurotiomycetidae</taxon>
        <taxon>Eurotiales</taxon>
        <taxon>Aspergillaceae</taxon>
        <taxon>Aspergillus</taxon>
        <taxon>Aspergillus subgen. Circumdati</taxon>
    </lineage>
</organism>
<keyword evidence="2" id="KW-1185">Reference proteome</keyword>
<sequence length="149" mass="16918">MTLVNQLGFYALPPLECDNQFPTTLKIELGIVSCRLYLDFHEYSVTMQYLKMDSACATDAERLVNPARTGLPVDEPAEFADDPLGFLQEWLTVTRKGQEFGHTFVGYICQGRQLSKHHSIFTEWSTTNMPMTGKMPLLQIEYDNTSKDG</sequence>
<dbReference type="OrthoDB" id="3182339at2759"/>
<proteinExistence type="predicted"/>
<accession>A0A5N5WRB2</accession>
<evidence type="ECO:0000313" key="1">
    <source>
        <dbReference type="EMBL" id="KAB8069704.1"/>
    </source>
</evidence>
<dbReference type="Proteomes" id="UP000326565">
    <property type="component" value="Unassembled WGS sequence"/>
</dbReference>
<protein>
    <submittedName>
        <fullName evidence="1">Uncharacterized protein</fullName>
    </submittedName>
</protein>
<evidence type="ECO:0000313" key="2">
    <source>
        <dbReference type="Proteomes" id="UP000326565"/>
    </source>
</evidence>
<dbReference type="AlphaFoldDB" id="A0A5N5WRB2"/>